<reference evidence="2 3" key="1">
    <citation type="journal article" date="2012" name="Stand. Genomic Sci.">
        <title>Genome sequence of the ocean sediment bacterium Saccharomonospora marina type strain (XMU15(T)).</title>
        <authorList>
            <person name="Klenk H.P."/>
            <person name="Lu M."/>
            <person name="Lucas S."/>
            <person name="Lapidus A."/>
            <person name="Copeland A."/>
            <person name="Pitluck S."/>
            <person name="Goodwin L.A."/>
            <person name="Han C."/>
            <person name="Tapia R."/>
            <person name="Brambilla E.M."/>
            <person name="Potter G."/>
            <person name="Land M."/>
            <person name="Ivanova N."/>
            <person name="Rohde M."/>
            <person name="Goker M."/>
            <person name="Detter J.C."/>
            <person name="Li W.J."/>
            <person name="Kyrpides N.C."/>
            <person name="Woyke T."/>
        </authorList>
    </citation>
    <scope>NUCLEOTIDE SEQUENCE [LARGE SCALE GENOMIC DNA]</scope>
    <source>
        <strain evidence="2 3">XMU15</strain>
    </source>
</reference>
<dbReference type="STRING" id="882083.SacmaDRAFT_3866"/>
<dbReference type="AlphaFoldDB" id="H5X1Z8"/>
<evidence type="ECO:0000256" key="1">
    <source>
        <dbReference type="SAM" id="Phobius"/>
    </source>
</evidence>
<dbReference type="OrthoDB" id="3474785at2"/>
<dbReference type="Proteomes" id="UP000004926">
    <property type="component" value="Chromosome"/>
</dbReference>
<keyword evidence="1" id="KW-0812">Transmembrane</keyword>
<evidence type="ECO:0000313" key="3">
    <source>
        <dbReference type="Proteomes" id="UP000004926"/>
    </source>
</evidence>
<proteinExistence type="predicted"/>
<sequence length="155" mass="17166">MTAAMRHGWRLSATVVGLGAVTVVTVLALALMWTFGWGWFSATTAELRGQQAQRERVEAGGDYRIAAYEHFFDLCAAVQSKESTIAQLQAELPGADQRRVQQIRTTLTALRSSRASAIHEYNADARKAATTGRFRDLGLPRRLDIEEETSCAPRR</sequence>
<keyword evidence="1" id="KW-1133">Transmembrane helix</keyword>
<dbReference type="eggNOG" id="ENOG5030MHQ">
    <property type="taxonomic scope" value="Bacteria"/>
</dbReference>
<dbReference type="HOGENOM" id="CLU_1767045_0_0_11"/>
<protein>
    <submittedName>
        <fullName evidence="2">Uncharacterized protein</fullName>
    </submittedName>
</protein>
<accession>H5X1Z8</accession>
<feature type="transmembrane region" description="Helical" evidence="1">
    <location>
        <begin position="12"/>
        <end position="40"/>
    </location>
</feature>
<organism evidence="2 3">
    <name type="scientific">Saccharomonospora marina XMU15</name>
    <dbReference type="NCBI Taxonomy" id="882083"/>
    <lineage>
        <taxon>Bacteria</taxon>
        <taxon>Bacillati</taxon>
        <taxon>Actinomycetota</taxon>
        <taxon>Actinomycetes</taxon>
        <taxon>Pseudonocardiales</taxon>
        <taxon>Pseudonocardiaceae</taxon>
        <taxon>Saccharomonospora</taxon>
    </lineage>
</organism>
<keyword evidence="1" id="KW-0472">Membrane</keyword>
<evidence type="ECO:0000313" key="2">
    <source>
        <dbReference type="EMBL" id="EHR52069.1"/>
    </source>
</evidence>
<name>H5X1Z8_9PSEU</name>
<dbReference type="EMBL" id="CM001439">
    <property type="protein sequence ID" value="EHR52069.1"/>
    <property type="molecule type" value="Genomic_DNA"/>
</dbReference>
<gene>
    <name evidence="2" type="ORF">SacmaDRAFT_3866</name>
</gene>
<keyword evidence="3" id="KW-1185">Reference proteome</keyword>
<dbReference type="RefSeq" id="WP_009155447.1">
    <property type="nucleotide sequence ID" value="NZ_CM001439.1"/>
</dbReference>